<dbReference type="AlphaFoldDB" id="A0A9W9ISV4"/>
<organism evidence="2 3">
    <name type="scientific">Penicillium capsulatum</name>
    <dbReference type="NCBI Taxonomy" id="69766"/>
    <lineage>
        <taxon>Eukaryota</taxon>
        <taxon>Fungi</taxon>
        <taxon>Dikarya</taxon>
        <taxon>Ascomycota</taxon>
        <taxon>Pezizomycotina</taxon>
        <taxon>Eurotiomycetes</taxon>
        <taxon>Eurotiomycetidae</taxon>
        <taxon>Eurotiales</taxon>
        <taxon>Aspergillaceae</taxon>
        <taxon>Penicillium</taxon>
    </lineage>
</organism>
<feature type="compositionally biased region" description="Pro residues" evidence="1">
    <location>
        <begin position="273"/>
        <end position="285"/>
    </location>
</feature>
<evidence type="ECO:0000313" key="2">
    <source>
        <dbReference type="EMBL" id="KAJ5183633.1"/>
    </source>
</evidence>
<protein>
    <submittedName>
        <fullName evidence="2">Uncharacterized protein</fullName>
    </submittedName>
</protein>
<dbReference type="Proteomes" id="UP001146351">
    <property type="component" value="Unassembled WGS sequence"/>
</dbReference>
<proteinExistence type="predicted"/>
<dbReference type="EMBL" id="JAPQKO010000001">
    <property type="protein sequence ID" value="KAJ5183633.1"/>
    <property type="molecule type" value="Genomic_DNA"/>
</dbReference>
<comment type="caution">
    <text evidence="2">The sequence shown here is derived from an EMBL/GenBank/DDBJ whole genome shotgun (WGS) entry which is preliminary data.</text>
</comment>
<feature type="region of interest" description="Disordered" evidence="1">
    <location>
        <begin position="268"/>
        <end position="287"/>
    </location>
</feature>
<feature type="region of interest" description="Disordered" evidence="1">
    <location>
        <begin position="1"/>
        <end position="25"/>
    </location>
</feature>
<sequence>MTTLPITSASHGQTEESIAQSGPQFSSDDELINLLGIFTNDDWEGVGEISDLHLPVAPSAPAPKPPCCPQHNLVQPSPVLTSESPVTGSTLPSDVTSEITPKEVHAPASSEEPELIFSPTGNTSPSSLQSARKAEPIPSRPPVDQVPPLQRAHSEPFTQSMHQVPHKRVYSMPDIPTINSCQPMHPSQLPPSMHPMNSAQPVYPAQFAFQGPPWGQREPMHQDQFIYNNQLMQQAHFMQQMQLLQQMQSIYNPQLMYNYQPMYNNQYANQAPPVSPPRPRQPTPKSPIKRTIEFMEPTVPYGFVANPNNHGRWSYDSAGNKHYLNAPKVKRQRTSK</sequence>
<dbReference type="OrthoDB" id="4498187at2759"/>
<reference evidence="2" key="2">
    <citation type="journal article" date="2023" name="IMA Fungus">
        <title>Comparative genomic study of the Penicillium genus elucidates a diverse pangenome and 15 lateral gene transfer events.</title>
        <authorList>
            <person name="Petersen C."/>
            <person name="Sorensen T."/>
            <person name="Nielsen M.R."/>
            <person name="Sondergaard T.E."/>
            <person name="Sorensen J.L."/>
            <person name="Fitzpatrick D.A."/>
            <person name="Frisvad J.C."/>
            <person name="Nielsen K.L."/>
        </authorList>
    </citation>
    <scope>NUCLEOTIDE SEQUENCE</scope>
    <source>
        <strain evidence="2">IBT 21917</strain>
    </source>
</reference>
<evidence type="ECO:0000256" key="1">
    <source>
        <dbReference type="SAM" id="MobiDB-lite"/>
    </source>
</evidence>
<accession>A0A9W9ISV4</accession>
<feature type="region of interest" description="Disordered" evidence="1">
    <location>
        <begin position="62"/>
        <end position="150"/>
    </location>
</feature>
<reference evidence="2" key="1">
    <citation type="submission" date="2022-11" db="EMBL/GenBank/DDBJ databases">
        <authorList>
            <person name="Petersen C."/>
        </authorList>
    </citation>
    <scope>NUCLEOTIDE SEQUENCE</scope>
    <source>
        <strain evidence="2">IBT 21917</strain>
    </source>
</reference>
<keyword evidence="3" id="KW-1185">Reference proteome</keyword>
<feature type="compositionally biased region" description="Polar residues" evidence="1">
    <location>
        <begin position="119"/>
        <end position="130"/>
    </location>
</feature>
<feature type="compositionally biased region" description="Polar residues" evidence="1">
    <location>
        <begin position="72"/>
        <end position="99"/>
    </location>
</feature>
<gene>
    <name evidence="2" type="ORF">N7492_001249</name>
</gene>
<evidence type="ECO:0000313" key="3">
    <source>
        <dbReference type="Proteomes" id="UP001146351"/>
    </source>
</evidence>
<name>A0A9W9ISV4_9EURO</name>